<evidence type="ECO:0000313" key="1">
    <source>
        <dbReference type="EMBL" id="QQV90874.1"/>
    </source>
</evidence>
<gene>
    <name evidence="1" type="ORF">Freya1_3</name>
</gene>
<evidence type="ECO:0000313" key="2">
    <source>
        <dbReference type="Proteomes" id="UP000693667"/>
    </source>
</evidence>
<name>A0A8E4ZLK3_9CAUD</name>
<protein>
    <submittedName>
        <fullName evidence="1">Uncharacterized protein</fullName>
    </submittedName>
</protein>
<proteinExistence type="predicted"/>
<dbReference type="Proteomes" id="UP000693667">
    <property type="component" value="Segment"/>
</dbReference>
<organism evidence="1 2">
    <name type="scientific">Polaribacter phage Freya_1</name>
    <dbReference type="NCBI Taxonomy" id="2745662"/>
    <lineage>
        <taxon>Viruses</taxon>
        <taxon>Duplodnaviria</taxon>
        <taxon>Heunggongvirae</taxon>
        <taxon>Uroviricota</taxon>
        <taxon>Caudoviricetes</taxon>
        <taxon>Forsetiviridae</taxon>
        <taxon>Freyavirus</taxon>
        <taxon>Freyavirus freya</taxon>
    </lineage>
</organism>
<sequence>MELEIKEKLERLVGKIKVYEKKEIKIKSFKNVRGTIVIFTNRNSHAFAPSEIDGFIESLQEPKTYTPKIMEPNKTTPVSETKSVTESSSITINGYQPTKESVILKNSLMDFLKEINTGEITDEKIKKGKLIYDVSTSIVNIQKAEIALINAVKK</sequence>
<reference evidence="1" key="1">
    <citation type="submission" date="2020-07" db="EMBL/GenBank/DDBJ databases">
        <title>Highly diverse flavobacterial phages as mortality factor during North Sea spring blooms.</title>
        <authorList>
            <person name="Bartlau N."/>
            <person name="Wichels A."/>
            <person name="Krohne G."/>
            <person name="Adriaenssens E.M."/>
            <person name="Heins A."/>
            <person name="Fuchs B.M."/>
            <person name="Amann R."/>
            <person name="Moraru C."/>
        </authorList>
    </citation>
    <scope>NUCLEOTIDE SEQUENCE</scope>
</reference>
<accession>A0A8E4ZLK3</accession>
<dbReference type="EMBL" id="MT732463">
    <property type="protein sequence ID" value="QQV90874.1"/>
    <property type="molecule type" value="Genomic_DNA"/>
</dbReference>
<keyword evidence="2" id="KW-1185">Reference proteome</keyword>